<evidence type="ECO:0000256" key="5">
    <source>
        <dbReference type="ARBA" id="ARBA00012453"/>
    </source>
</evidence>
<evidence type="ECO:0000256" key="7">
    <source>
        <dbReference type="ARBA" id="ARBA00016378"/>
    </source>
</evidence>
<feature type="region of interest" description="Disordered" evidence="17">
    <location>
        <begin position="324"/>
        <end position="362"/>
    </location>
</feature>
<evidence type="ECO:0000256" key="13">
    <source>
        <dbReference type="ARBA" id="ARBA00047486"/>
    </source>
</evidence>
<dbReference type="SUPFAM" id="SSF56300">
    <property type="entry name" value="Metallo-dependent phosphatases"/>
    <property type="match status" value="1"/>
</dbReference>
<dbReference type="InterPro" id="IPR041869">
    <property type="entry name" value="MPP_ADPRM"/>
</dbReference>
<comment type="catalytic activity">
    <reaction evidence="14">
        <text>CDP-choline + H2O = phosphocholine + CMP + 2 H(+)</text>
        <dbReference type="Rhea" id="RHEA:32487"/>
        <dbReference type="ChEBI" id="CHEBI:15377"/>
        <dbReference type="ChEBI" id="CHEBI:15378"/>
        <dbReference type="ChEBI" id="CHEBI:58779"/>
        <dbReference type="ChEBI" id="CHEBI:60377"/>
        <dbReference type="ChEBI" id="CHEBI:295975"/>
        <dbReference type="EC" id="3.6.1.53"/>
    </reaction>
</comment>
<dbReference type="EC" id="3.6.1.53" evidence="6"/>
<evidence type="ECO:0000256" key="11">
    <source>
        <dbReference type="ARBA" id="ARBA00030848"/>
    </source>
</evidence>
<dbReference type="Gene3D" id="3.60.21.10">
    <property type="match status" value="1"/>
</dbReference>
<evidence type="ECO:0000259" key="18">
    <source>
        <dbReference type="Pfam" id="PF00149"/>
    </source>
</evidence>
<name>A0AAV7PRR1_PLEWA</name>
<keyword evidence="9" id="KW-0378">Hydrolase</keyword>
<evidence type="ECO:0000256" key="14">
    <source>
        <dbReference type="ARBA" id="ARBA00047636"/>
    </source>
</evidence>
<reference evidence="19" key="1">
    <citation type="journal article" date="2022" name="bioRxiv">
        <title>Sequencing and chromosome-scale assembly of the giantPleurodeles waltlgenome.</title>
        <authorList>
            <person name="Brown T."/>
            <person name="Elewa A."/>
            <person name="Iarovenko S."/>
            <person name="Subramanian E."/>
            <person name="Araus A.J."/>
            <person name="Petzold A."/>
            <person name="Susuki M."/>
            <person name="Suzuki K.-i.T."/>
            <person name="Hayashi T."/>
            <person name="Toyoda A."/>
            <person name="Oliveira C."/>
            <person name="Osipova E."/>
            <person name="Leigh N.D."/>
            <person name="Simon A."/>
            <person name="Yun M.H."/>
        </authorList>
    </citation>
    <scope>NUCLEOTIDE SEQUENCE</scope>
    <source>
        <strain evidence="19">20211129_DDA</strain>
        <tissue evidence="19">Liver</tissue>
    </source>
</reference>
<dbReference type="GO" id="GO:0030145">
    <property type="term" value="F:manganese ion binding"/>
    <property type="evidence" value="ECO:0007669"/>
    <property type="project" value="TreeGrafter"/>
</dbReference>
<dbReference type="PANTHER" id="PTHR16509">
    <property type="match status" value="1"/>
</dbReference>
<dbReference type="AlphaFoldDB" id="A0AAV7PRR1"/>
<comment type="cofactor">
    <cofactor evidence="1">
        <name>Mg(2+)</name>
        <dbReference type="ChEBI" id="CHEBI:18420"/>
    </cofactor>
</comment>
<dbReference type="GO" id="GO:0047631">
    <property type="term" value="F:ADP-ribose diphosphatase activity"/>
    <property type="evidence" value="ECO:0007669"/>
    <property type="project" value="UniProtKB-EC"/>
</dbReference>
<dbReference type="InterPro" id="IPR004843">
    <property type="entry name" value="Calcineurin-like_PHP"/>
</dbReference>
<evidence type="ECO:0000256" key="8">
    <source>
        <dbReference type="ARBA" id="ARBA00022723"/>
    </source>
</evidence>
<proteinExistence type="inferred from homology"/>
<sequence length="398" mass="45695">MRYYRNSYHLLQSAVEEWNAEARQPSFVLQLGDIIDRVNVKLKTSQKSLEKILKEIDKSKAPFHHVWGNHEFYNFNRDFLIASQLNTKELEDKIPLWSSTAARKCPANSDPMQFYAYHFSPFAKFRFIIVDTYDLSVIGRDQSSPKYKQSVDCIMFTENPENSKVSQDLSEEYCLEFNGGFSNEQLDWLKEVLTFADKNKEKVVIAGHVPIHPEAKHGHCLAWNYKAILSILHAHECVVCYLAGHDHGGGYCVDAKGIHHVTLEGIIESPPGSHAFGTVYMYDNKMLIYLAKLWVEMEGKAHFLLNVQDAWTWLGNRGLWSGPPPKGMQEDEWKPAPSKWQNKKERKSALSPTKAQMKMAQEQTVKELKQHTDIFMDNRGRSLTFEGNGSGTECTERE</sequence>
<gene>
    <name evidence="19" type="ORF">NDU88_009192</name>
</gene>
<dbReference type="EC" id="3.6.1.16" evidence="4"/>
<comment type="similarity">
    <text evidence="2">Belongs to the ADPRibase-Mn family.</text>
</comment>
<comment type="subunit">
    <text evidence="3">Monomer.</text>
</comment>
<feature type="region of interest" description="Disordered" evidence="17">
    <location>
        <begin position="379"/>
        <end position="398"/>
    </location>
</feature>
<comment type="caution">
    <text evidence="19">The sequence shown here is derived from an EMBL/GenBank/DDBJ whole genome shotgun (WGS) entry which is preliminary data.</text>
</comment>
<evidence type="ECO:0000256" key="15">
    <source>
        <dbReference type="ARBA" id="ARBA00047894"/>
    </source>
</evidence>
<evidence type="ECO:0000256" key="1">
    <source>
        <dbReference type="ARBA" id="ARBA00001946"/>
    </source>
</evidence>
<dbReference type="EMBL" id="JANPWB010000011">
    <property type="protein sequence ID" value="KAJ1130846.1"/>
    <property type="molecule type" value="Genomic_DNA"/>
</dbReference>
<evidence type="ECO:0000256" key="3">
    <source>
        <dbReference type="ARBA" id="ARBA00011245"/>
    </source>
</evidence>
<dbReference type="EC" id="3.6.1.13" evidence="5"/>
<evidence type="ECO:0000313" key="19">
    <source>
        <dbReference type="EMBL" id="KAJ1130846.1"/>
    </source>
</evidence>
<dbReference type="GO" id="GO:0047734">
    <property type="term" value="F:CDP-glycerol diphosphatase activity"/>
    <property type="evidence" value="ECO:0007669"/>
    <property type="project" value="UniProtKB-EC"/>
</dbReference>
<comment type="catalytic activity">
    <reaction evidence="15">
        <text>ADP-D-ribose + H2O = D-ribose 5-phosphate + AMP + 2 H(+)</text>
        <dbReference type="Rhea" id="RHEA:10412"/>
        <dbReference type="ChEBI" id="CHEBI:15377"/>
        <dbReference type="ChEBI" id="CHEBI:15378"/>
        <dbReference type="ChEBI" id="CHEBI:57967"/>
        <dbReference type="ChEBI" id="CHEBI:78346"/>
        <dbReference type="ChEBI" id="CHEBI:456215"/>
        <dbReference type="EC" id="3.6.1.53"/>
    </reaction>
</comment>
<dbReference type="GO" id="GO:0008663">
    <property type="term" value="F:2',3'-cyclic-nucleotide 2'-phosphodiesterase activity"/>
    <property type="evidence" value="ECO:0007669"/>
    <property type="project" value="TreeGrafter"/>
</dbReference>
<evidence type="ECO:0000256" key="2">
    <source>
        <dbReference type="ARBA" id="ARBA00006362"/>
    </source>
</evidence>
<feature type="compositionally biased region" description="Polar residues" evidence="17">
    <location>
        <begin position="385"/>
        <end position="398"/>
    </location>
</feature>
<feature type="domain" description="Calcineurin-like phosphoesterase" evidence="18">
    <location>
        <begin position="19"/>
        <end position="248"/>
    </location>
</feature>
<accession>A0AAV7PRR1</accession>
<evidence type="ECO:0000256" key="10">
    <source>
        <dbReference type="ARBA" id="ARBA00022833"/>
    </source>
</evidence>
<evidence type="ECO:0000256" key="4">
    <source>
        <dbReference type="ARBA" id="ARBA00012443"/>
    </source>
</evidence>
<dbReference type="InterPro" id="IPR029052">
    <property type="entry name" value="Metallo-depent_PP-like"/>
</dbReference>
<evidence type="ECO:0000256" key="6">
    <source>
        <dbReference type="ARBA" id="ARBA00012529"/>
    </source>
</evidence>
<dbReference type="CDD" id="cd07396">
    <property type="entry name" value="MPP_Nbla03831"/>
    <property type="match status" value="1"/>
</dbReference>
<dbReference type="PANTHER" id="PTHR16509:SF10">
    <property type="entry name" value="MANGANESE-DEPENDENT ADP-RIBOSE_CDP-ALCOHOL DIPHOSPHATASE"/>
    <property type="match status" value="1"/>
</dbReference>
<evidence type="ECO:0000256" key="16">
    <source>
        <dbReference type="ARBA" id="ARBA00049546"/>
    </source>
</evidence>
<keyword evidence="20" id="KW-1185">Reference proteome</keyword>
<keyword evidence="8" id="KW-0479">Metal-binding</keyword>
<dbReference type="Proteomes" id="UP001066276">
    <property type="component" value="Chromosome 7"/>
</dbReference>
<comment type="catalytic activity">
    <reaction evidence="16">
        <text>ADP-D-ribose + H2O = D-ribose 5-phosphate + AMP + 2 H(+)</text>
        <dbReference type="Rhea" id="RHEA:10412"/>
        <dbReference type="ChEBI" id="CHEBI:15377"/>
        <dbReference type="ChEBI" id="CHEBI:15378"/>
        <dbReference type="ChEBI" id="CHEBI:57967"/>
        <dbReference type="ChEBI" id="CHEBI:78346"/>
        <dbReference type="ChEBI" id="CHEBI:456215"/>
        <dbReference type="EC" id="3.6.1.13"/>
    </reaction>
</comment>
<evidence type="ECO:0000313" key="20">
    <source>
        <dbReference type="Proteomes" id="UP001066276"/>
    </source>
</evidence>
<comment type="catalytic activity">
    <reaction evidence="13">
        <text>CDP-glycerol + H2O = sn-glycerol 3-phosphate + CMP + 2 H(+)</text>
        <dbReference type="Rhea" id="RHEA:21692"/>
        <dbReference type="ChEBI" id="CHEBI:15377"/>
        <dbReference type="ChEBI" id="CHEBI:15378"/>
        <dbReference type="ChEBI" id="CHEBI:57597"/>
        <dbReference type="ChEBI" id="CHEBI:58311"/>
        <dbReference type="ChEBI" id="CHEBI:60377"/>
        <dbReference type="EC" id="3.6.1.16"/>
    </reaction>
</comment>
<evidence type="ECO:0000256" key="9">
    <source>
        <dbReference type="ARBA" id="ARBA00022801"/>
    </source>
</evidence>
<keyword evidence="10" id="KW-0862">Zinc</keyword>
<evidence type="ECO:0000256" key="12">
    <source>
        <dbReference type="ARBA" id="ARBA00032579"/>
    </source>
</evidence>
<dbReference type="Pfam" id="PF00149">
    <property type="entry name" value="Metallophos"/>
    <property type="match status" value="1"/>
</dbReference>
<organism evidence="19 20">
    <name type="scientific">Pleurodeles waltl</name>
    <name type="common">Iberian ribbed newt</name>
    <dbReference type="NCBI Taxonomy" id="8319"/>
    <lineage>
        <taxon>Eukaryota</taxon>
        <taxon>Metazoa</taxon>
        <taxon>Chordata</taxon>
        <taxon>Craniata</taxon>
        <taxon>Vertebrata</taxon>
        <taxon>Euteleostomi</taxon>
        <taxon>Amphibia</taxon>
        <taxon>Batrachia</taxon>
        <taxon>Caudata</taxon>
        <taxon>Salamandroidea</taxon>
        <taxon>Salamandridae</taxon>
        <taxon>Pleurodelinae</taxon>
        <taxon>Pleurodeles</taxon>
    </lineage>
</organism>
<evidence type="ECO:0000256" key="17">
    <source>
        <dbReference type="SAM" id="MobiDB-lite"/>
    </source>
</evidence>
<protein>
    <recommendedName>
        <fullName evidence="7">Manganese-dependent ADP-ribose/CDP-alcohol diphosphatase</fullName>
        <ecNumber evidence="5">3.6.1.13</ecNumber>
        <ecNumber evidence="4">3.6.1.16</ecNumber>
        <ecNumber evidence="6">3.6.1.53</ecNumber>
    </recommendedName>
    <alternativeName>
        <fullName evidence="12">ADPRibase-Mn</fullName>
    </alternativeName>
    <alternativeName>
        <fullName evidence="11">CDP-choline phosphohydrolase</fullName>
    </alternativeName>
</protein>